<protein>
    <recommendedName>
        <fullName evidence="9">Planctomycete cytochrome C</fullName>
    </recommendedName>
</protein>
<dbReference type="KEGG" id="snep:Enr13x_39370"/>
<feature type="domain" description="DUF1595" evidence="6">
    <location>
        <begin position="408"/>
        <end position="468"/>
    </location>
</feature>
<accession>A0A518HTB2</accession>
<feature type="domain" description="DUF1585" evidence="1">
    <location>
        <begin position="742"/>
        <end position="815"/>
    </location>
</feature>
<evidence type="ECO:0000313" key="8">
    <source>
        <dbReference type="Proteomes" id="UP000319004"/>
    </source>
</evidence>
<reference evidence="7 8" key="1">
    <citation type="submission" date="2019-03" db="EMBL/GenBank/DDBJ databases">
        <title>Deep-cultivation of Planctomycetes and their phenomic and genomic characterization uncovers novel biology.</title>
        <authorList>
            <person name="Wiegand S."/>
            <person name="Jogler M."/>
            <person name="Boedeker C."/>
            <person name="Pinto D."/>
            <person name="Vollmers J."/>
            <person name="Rivas-Marin E."/>
            <person name="Kohn T."/>
            <person name="Peeters S.H."/>
            <person name="Heuer A."/>
            <person name="Rast P."/>
            <person name="Oberbeckmann S."/>
            <person name="Bunk B."/>
            <person name="Jeske O."/>
            <person name="Meyerdierks A."/>
            <person name="Storesund J.E."/>
            <person name="Kallscheuer N."/>
            <person name="Luecker S."/>
            <person name="Lage O.M."/>
            <person name="Pohl T."/>
            <person name="Merkel B.J."/>
            <person name="Hornburger P."/>
            <person name="Mueller R.-W."/>
            <person name="Bruemmer F."/>
            <person name="Labrenz M."/>
            <person name="Spormann A.M."/>
            <person name="Op den Camp H."/>
            <person name="Overmann J."/>
            <person name="Amann R."/>
            <person name="Jetten M.S.M."/>
            <person name="Mascher T."/>
            <person name="Medema M.H."/>
            <person name="Devos D.P."/>
            <person name="Kaster A.-K."/>
            <person name="Ovreas L."/>
            <person name="Rohde M."/>
            <person name="Galperin M.Y."/>
            <person name="Jogler C."/>
        </authorList>
    </citation>
    <scope>NUCLEOTIDE SEQUENCE [LARGE SCALE GENOMIC DNA]</scope>
    <source>
        <strain evidence="7 8">Enr13</strain>
    </source>
</reference>
<proteinExistence type="predicted"/>
<dbReference type="Pfam" id="PF07635">
    <property type="entry name" value="PSCyt1"/>
    <property type="match status" value="1"/>
</dbReference>
<evidence type="ECO:0000259" key="4">
    <source>
        <dbReference type="Pfam" id="PF07631"/>
    </source>
</evidence>
<dbReference type="Pfam" id="PF07627">
    <property type="entry name" value="PSCyt3"/>
    <property type="match status" value="1"/>
</dbReference>
<dbReference type="InterPro" id="IPR011478">
    <property type="entry name" value="DUF1585"/>
</dbReference>
<feature type="domain" description="DUF1592" evidence="4">
    <location>
        <begin position="478"/>
        <end position="605"/>
    </location>
</feature>
<evidence type="ECO:0008006" key="9">
    <source>
        <dbReference type="Google" id="ProtNLM"/>
    </source>
</evidence>
<feature type="domain" description="Cytochrome C Planctomycete-type" evidence="5">
    <location>
        <begin position="51"/>
        <end position="97"/>
    </location>
</feature>
<feature type="domain" description="DUF1588" evidence="3">
    <location>
        <begin position="624"/>
        <end position="723"/>
    </location>
</feature>
<organism evidence="7 8">
    <name type="scientific">Stieleria neptunia</name>
    <dbReference type="NCBI Taxonomy" id="2527979"/>
    <lineage>
        <taxon>Bacteria</taxon>
        <taxon>Pseudomonadati</taxon>
        <taxon>Planctomycetota</taxon>
        <taxon>Planctomycetia</taxon>
        <taxon>Pirellulales</taxon>
        <taxon>Pirellulaceae</taxon>
        <taxon>Stieleria</taxon>
    </lineage>
</organism>
<dbReference type="Pfam" id="PF07637">
    <property type="entry name" value="PSD5"/>
    <property type="match status" value="1"/>
</dbReference>
<dbReference type="Pfam" id="PF07631">
    <property type="entry name" value="PSD4"/>
    <property type="match status" value="1"/>
</dbReference>
<evidence type="ECO:0000313" key="7">
    <source>
        <dbReference type="EMBL" id="QDV44076.1"/>
    </source>
</evidence>
<evidence type="ECO:0000259" key="6">
    <source>
        <dbReference type="Pfam" id="PF07637"/>
    </source>
</evidence>
<feature type="domain" description="DUF1587" evidence="2">
    <location>
        <begin position="135"/>
        <end position="199"/>
    </location>
</feature>
<dbReference type="InterPro" id="IPR013043">
    <property type="entry name" value="DUF1595"/>
</dbReference>
<dbReference type="EMBL" id="CP037423">
    <property type="protein sequence ID" value="QDV44076.1"/>
    <property type="molecule type" value="Genomic_DNA"/>
</dbReference>
<dbReference type="InterPro" id="IPR013042">
    <property type="entry name" value="DUF1592"/>
</dbReference>
<dbReference type="Pfam" id="PF07626">
    <property type="entry name" value="PSD3"/>
    <property type="match status" value="1"/>
</dbReference>
<dbReference type="InterPro" id="IPR013039">
    <property type="entry name" value="DUF1588"/>
</dbReference>
<evidence type="ECO:0000259" key="2">
    <source>
        <dbReference type="Pfam" id="PF07626"/>
    </source>
</evidence>
<dbReference type="OrthoDB" id="175242at2"/>
<evidence type="ECO:0000259" key="1">
    <source>
        <dbReference type="Pfam" id="PF07624"/>
    </source>
</evidence>
<keyword evidence="8" id="KW-1185">Reference proteome</keyword>
<name>A0A518HTB2_9BACT</name>
<evidence type="ECO:0000259" key="3">
    <source>
        <dbReference type="Pfam" id="PF07627"/>
    </source>
</evidence>
<dbReference type="AlphaFoldDB" id="A0A518HTB2"/>
<dbReference type="InterPro" id="IPR011429">
    <property type="entry name" value="Cyt_c_Planctomycete-type"/>
</dbReference>
<evidence type="ECO:0000259" key="5">
    <source>
        <dbReference type="Pfam" id="PF07635"/>
    </source>
</evidence>
<gene>
    <name evidence="7" type="ORF">Enr13x_39370</name>
</gene>
<dbReference type="InterPro" id="IPR013036">
    <property type="entry name" value="DUF1587"/>
</dbReference>
<sequence>MKFLIMKPSVAACLVSICSLITTLRAEGLDAKQLDAKQLDAKVGAFLEVHCIECHDKDAANGDFRVDNLSPSVGFEDTPQWVEIMERVKSGEMPPEDAAEQPTADLRAEIVEWIAARMKEGESARLAKRERVSYRRLTREEYVYTVRDLIGVEYDASDPGGLFEDPQWHGFERIGSVLTLSPSHIEKYIKAAEVILDEAYPEEPIEFLEAGKRAMEVKETDNHFQRLNAAGLLDKVRAPLTTSGQIYRYSNPWRGPELRFPGPGVYEISYTVCGLKPENGIAPRMKVTEPDLDRVLFEQDIIASEDEPVTVTFQAHFPNPPGRPPKIYVTNENQVPNHPRTNATSRIPFITTKHRRAPWQMKITNQDGSPRYPILIIDSISIRGPMVTNQEQRRRDESLATEESLSAAAESMSRFARRAFRRPLGENELEPYLGIVEGELEAGETFRSAVKTGMVAILSSKSFLFIAEGDEQAERGELNDWELATRLSYLLWSTMPDDELFALAENRQLRDRAVLRAQFNRMLADPRAERFMHSFSSQWLNLRKVGMFPPDRNIYPNYDDHLEQSMVGESQAFFAEVLRQGLTLREFIDSDWTMLNPRLARFYGVPNVVDDCFQRVALQPQYHRGGLLTHASVLSLTSDGTRHRPVHRGAWLSEVFLGKEPPPPPANVDPIEPTPTDAPKATLRMKLEAHKHHPNCASCHQKIDPLGLAFDHYNAIGQWRTHEKVEGTGDDPPVDASGELPDGRTFANAKEFQQLLLADLDAFNRTFIEKLAIYGMRRTMTIDDREGLNAIAEISRENDYRVRTILETFVLSDLFQKR</sequence>
<dbReference type="Pfam" id="PF07624">
    <property type="entry name" value="PSD2"/>
    <property type="match status" value="1"/>
</dbReference>
<dbReference type="Proteomes" id="UP000319004">
    <property type="component" value="Chromosome"/>
</dbReference>